<keyword evidence="2" id="KW-1185">Reference proteome</keyword>
<proteinExistence type="predicted"/>
<evidence type="ECO:0000313" key="2">
    <source>
        <dbReference type="Proteomes" id="UP000724672"/>
    </source>
</evidence>
<organism evidence="1 2">
    <name type="scientific">Anaeromonas frigoriresistens</name>
    <dbReference type="NCBI Taxonomy" id="2683708"/>
    <lineage>
        <taxon>Bacteria</taxon>
        <taxon>Bacillati</taxon>
        <taxon>Bacillota</taxon>
        <taxon>Tissierellia</taxon>
        <taxon>Tissierellales</taxon>
        <taxon>Thermohalobacteraceae</taxon>
        <taxon>Anaeromonas</taxon>
    </lineage>
</organism>
<accession>A0A942UXH0</accession>
<name>A0A942UXH0_9FIRM</name>
<protein>
    <submittedName>
        <fullName evidence="1">Uncharacterized protein</fullName>
    </submittedName>
</protein>
<dbReference type="Proteomes" id="UP000724672">
    <property type="component" value="Unassembled WGS sequence"/>
</dbReference>
<dbReference type="RefSeq" id="WP_203366530.1">
    <property type="nucleotide sequence ID" value="NZ_WSFT01000036.1"/>
</dbReference>
<dbReference type="EMBL" id="WSFT01000036">
    <property type="protein sequence ID" value="MBS4538609.1"/>
    <property type="molecule type" value="Genomic_DNA"/>
</dbReference>
<reference evidence="1" key="1">
    <citation type="submission" date="2019-12" db="EMBL/GenBank/DDBJ databases">
        <title>Clostridiaceae gen. nov. sp. nov., isolated from sediment in Xinjiang, China.</title>
        <authorList>
            <person name="Zhang R."/>
        </authorList>
    </citation>
    <scope>NUCLEOTIDE SEQUENCE</scope>
    <source>
        <strain evidence="1">D2Q-11</strain>
    </source>
</reference>
<dbReference type="AlphaFoldDB" id="A0A942UXH0"/>
<gene>
    <name evidence="1" type="ORF">GOQ27_09045</name>
</gene>
<sequence length="55" mass="6328">MIENKLKVILVCFFILIALIILLTKVSSFFYKNNINYGSLRLEKVNHSLELVVGD</sequence>
<comment type="caution">
    <text evidence="1">The sequence shown here is derived from an EMBL/GenBank/DDBJ whole genome shotgun (WGS) entry which is preliminary data.</text>
</comment>
<evidence type="ECO:0000313" key="1">
    <source>
        <dbReference type="EMBL" id="MBS4538609.1"/>
    </source>
</evidence>